<dbReference type="NCBIfam" id="TIGR01509">
    <property type="entry name" value="HAD-SF-IA-v3"/>
    <property type="match status" value="1"/>
</dbReference>
<comment type="caution">
    <text evidence="5">The sequence shown here is derived from an EMBL/GenBank/DDBJ whole genome shotgun (WGS) entry which is preliminary data.</text>
</comment>
<dbReference type="GO" id="GO:0003824">
    <property type="term" value="F:catalytic activity"/>
    <property type="evidence" value="ECO:0007669"/>
    <property type="project" value="UniProtKB-ARBA"/>
</dbReference>
<reference evidence="5" key="1">
    <citation type="submission" date="2021-03" db="EMBL/GenBank/DDBJ databases">
        <title>Roseibium sp. CAU 1637 isolated from Incheon.</title>
        <authorList>
            <person name="Kim W."/>
        </authorList>
    </citation>
    <scope>NUCLEOTIDE SEQUENCE</scope>
    <source>
        <strain evidence="5">CAU 1637</strain>
    </source>
</reference>
<evidence type="ECO:0000256" key="3">
    <source>
        <dbReference type="ARBA" id="ARBA00022723"/>
    </source>
</evidence>
<keyword evidence="6" id="KW-1185">Reference proteome</keyword>
<dbReference type="EMBL" id="JAFLNF010000007">
    <property type="protein sequence ID" value="MBO0346740.1"/>
    <property type="molecule type" value="Genomic_DNA"/>
</dbReference>
<evidence type="ECO:0000256" key="1">
    <source>
        <dbReference type="ARBA" id="ARBA00001946"/>
    </source>
</evidence>
<evidence type="ECO:0000313" key="5">
    <source>
        <dbReference type="EMBL" id="MBO0346740.1"/>
    </source>
</evidence>
<dbReference type="Pfam" id="PF00702">
    <property type="entry name" value="Hydrolase"/>
    <property type="match status" value="1"/>
</dbReference>
<comment type="similarity">
    <text evidence="2">Belongs to the HAD-like hydrolase superfamily. CbbY/CbbZ/Gph/YieH family.</text>
</comment>
<keyword evidence="4" id="KW-0460">Magnesium</keyword>
<dbReference type="AlphaFoldDB" id="A0A939ER01"/>
<dbReference type="Gene3D" id="1.10.150.240">
    <property type="entry name" value="Putative phosphatase, domain 2"/>
    <property type="match status" value="1"/>
</dbReference>
<dbReference type="Gene3D" id="3.40.50.1000">
    <property type="entry name" value="HAD superfamily/HAD-like"/>
    <property type="match status" value="1"/>
</dbReference>
<dbReference type="InterPro" id="IPR023198">
    <property type="entry name" value="PGP-like_dom2"/>
</dbReference>
<dbReference type="InterPro" id="IPR051600">
    <property type="entry name" value="Beta-PGM-like"/>
</dbReference>
<organism evidence="5 6">
    <name type="scientific">Roseibium limicola</name>
    <dbReference type="NCBI Taxonomy" id="2816037"/>
    <lineage>
        <taxon>Bacteria</taxon>
        <taxon>Pseudomonadati</taxon>
        <taxon>Pseudomonadota</taxon>
        <taxon>Alphaproteobacteria</taxon>
        <taxon>Hyphomicrobiales</taxon>
        <taxon>Stappiaceae</taxon>
        <taxon>Roseibium</taxon>
    </lineage>
</organism>
<evidence type="ECO:0000256" key="2">
    <source>
        <dbReference type="ARBA" id="ARBA00006171"/>
    </source>
</evidence>
<dbReference type="InterPro" id="IPR036412">
    <property type="entry name" value="HAD-like_sf"/>
</dbReference>
<dbReference type="SUPFAM" id="SSF56784">
    <property type="entry name" value="HAD-like"/>
    <property type="match status" value="1"/>
</dbReference>
<dbReference type="InterPro" id="IPR006439">
    <property type="entry name" value="HAD-SF_hydro_IA"/>
</dbReference>
<dbReference type="RefSeq" id="WP_206942845.1">
    <property type="nucleotide sequence ID" value="NZ_JAFLNF010000007.1"/>
</dbReference>
<dbReference type="PANTHER" id="PTHR46193:SF10">
    <property type="entry name" value="6-PHOSPHOGLUCONATE PHOSPHATASE"/>
    <property type="match status" value="1"/>
</dbReference>
<protein>
    <submittedName>
        <fullName evidence="5">HAD family phosphatase</fullName>
    </submittedName>
</protein>
<sequence>MSHAHPAIIFDCDGVLVDSEVIYLAAEAEHLATIGLTYDENAYRKRFLGLNSRDLISGLRADHEEMGSGTFPEDFHVRMMHTAYARMETDLEAISGIHDLLRSHIGPRAVASSSALDKLHWKLEKTGISPFFDHHIYSGDQVENGKPAPDLFLMTAQAIATPPADCIVIEDSRNGVQAGIAAGMTVWGFVGGGHNYDGLSETLMDAGADRVFTNHTEMADHLARLASA</sequence>
<dbReference type="GO" id="GO:0046872">
    <property type="term" value="F:metal ion binding"/>
    <property type="evidence" value="ECO:0007669"/>
    <property type="project" value="UniProtKB-KW"/>
</dbReference>
<dbReference type="Proteomes" id="UP000664779">
    <property type="component" value="Unassembled WGS sequence"/>
</dbReference>
<dbReference type="PANTHER" id="PTHR46193">
    <property type="entry name" value="6-PHOSPHOGLUCONATE PHOSPHATASE"/>
    <property type="match status" value="1"/>
</dbReference>
<accession>A0A939ER01</accession>
<dbReference type="InterPro" id="IPR023214">
    <property type="entry name" value="HAD_sf"/>
</dbReference>
<name>A0A939ER01_9HYPH</name>
<dbReference type="SFLD" id="SFLDG01129">
    <property type="entry name" value="C1.5:_HAD__Beta-PGM__Phosphata"/>
    <property type="match status" value="1"/>
</dbReference>
<evidence type="ECO:0000256" key="4">
    <source>
        <dbReference type="ARBA" id="ARBA00022842"/>
    </source>
</evidence>
<comment type="cofactor">
    <cofactor evidence="1">
        <name>Mg(2+)</name>
        <dbReference type="ChEBI" id="CHEBI:18420"/>
    </cofactor>
</comment>
<proteinExistence type="inferred from homology"/>
<gene>
    <name evidence="5" type="ORF">J0X15_16045</name>
</gene>
<dbReference type="SFLD" id="SFLDS00003">
    <property type="entry name" value="Haloacid_Dehalogenase"/>
    <property type="match status" value="1"/>
</dbReference>
<evidence type="ECO:0000313" key="6">
    <source>
        <dbReference type="Proteomes" id="UP000664779"/>
    </source>
</evidence>
<keyword evidence="3" id="KW-0479">Metal-binding</keyword>